<dbReference type="SMART" id="SM00175">
    <property type="entry name" value="RAB"/>
    <property type="match status" value="1"/>
</dbReference>
<dbReference type="PANTHER" id="PTHR47978">
    <property type="match status" value="1"/>
</dbReference>
<dbReference type="VEuPathDB" id="GiardiaDB:DHA2_9778"/>
<evidence type="ECO:0000256" key="1">
    <source>
        <dbReference type="ARBA" id="ARBA00022741"/>
    </source>
</evidence>
<dbReference type="VEuPathDB" id="GiardiaDB:GL50803_009778"/>
<evidence type="ECO:0000313" key="2">
    <source>
        <dbReference type="EMBL" id="AAO39054.1"/>
    </source>
</evidence>
<reference evidence="2" key="1">
    <citation type="journal article" date="2003" name="Mol. Biochem. Parasitol.">
        <title>Transcription regulation is demonstrated for five key enzymes in Giardia intestinalis cyst wall polysaccharide biosynthesis.</title>
        <authorList>
            <person name="Lopez A.B."/>
            <person name="Sener K."/>
            <person name="Jarroll E.L."/>
            <person name="van Keulen H."/>
        </authorList>
    </citation>
    <scope>NUCLEOTIDE SEQUENCE</scope>
    <source>
        <strain evidence="2">MR4</strain>
    </source>
</reference>
<dbReference type="VEuPathDB" id="GiardiaDB:QR46_0967"/>
<dbReference type="VEuPathDB" id="GiardiaDB:GL50581_1524"/>
<dbReference type="SUPFAM" id="SSF52540">
    <property type="entry name" value="P-loop containing nucleoside triphosphate hydrolases"/>
    <property type="match status" value="1"/>
</dbReference>
<organism evidence="2">
    <name type="scientific">Giardia intestinalis</name>
    <name type="common">Giardia lamblia</name>
    <dbReference type="NCBI Taxonomy" id="5741"/>
    <lineage>
        <taxon>Eukaryota</taxon>
        <taxon>Metamonada</taxon>
        <taxon>Diplomonadida</taxon>
        <taxon>Hexamitidae</taxon>
        <taxon>Giardiinae</taxon>
        <taxon>Giardia</taxon>
    </lineage>
</organism>
<dbReference type="EMBL" id="AY187037">
    <property type="protein sequence ID" value="AAO39054.1"/>
    <property type="molecule type" value="Genomic_DNA"/>
</dbReference>
<dbReference type="PROSITE" id="PS51421">
    <property type="entry name" value="RAS"/>
    <property type="match status" value="1"/>
</dbReference>
<accession>Q868I4</accession>
<protein>
    <submittedName>
        <fullName evidence="2">Tem-1-like protein</fullName>
    </submittedName>
</protein>
<dbReference type="GO" id="GO:0003924">
    <property type="term" value="F:GTPase activity"/>
    <property type="evidence" value="ECO:0007669"/>
    <property type="project" value="InterPro"/>
</dbReference>
<dbReference type="SMART" id="SM00173">
    <property type="entry name" value="RAS"/>
    <property type="match status" value="1"/>
</dbReference>
<dbReference type="PROSITE" id="PS51419">
    <property type="entry name" value="RAB"/>
    <property type="match status" value="1"/>
</dbReference>
<dbReference type="Pfam" id="PF00071">
    <property type="entry name" value="Ras"/>
    <property type="match status" value="1"/>
</dbReference>
<dbReference type="InterPro" id="IPR001806">
    <property type="entry name" value="Small_GTPase"/>
</dbReference>
<dbReference type="GO" id="GO:0005525">
    <property type="term" value="F:GTP binding"/>
    <property type="evidence" value="ECO:0007669"/>
    <property type="project" value="InterPro"/>
</dbReference>
<proteinExistence type="predicted"/>
<dbReference type="AlphaFoldDB" id="Q868I4"/>
<sequence length="206" mass="23561">MLDLKKGFAQMSQQLIVKIALLGNAEAGKTSLMVRYVEGEFNHNYIQSLGVNFMERTITLHDNPVLLSIWDLGGESEFKNMLPLVCDGSMVFLYIFDLTSKTSLASIKEWYRQAKALNRSAFPVLVGAKYDRFRELREDKKREIIEHARRYSKAMKNCPLVFTSAELGVNINRLFKLVVCLVFGLNPGIEQIEADDQPIFEYTLIQ</sequence>
<dbReference type="PIRSF" id="PIRSF037527">
    <property type="entry name" value="Small_GTPase_Tem1"/>
    <property type="match status" value="1"/>
</dbReference>
<dbReference type="InterPro" id="IPR017231">
    <property type="entry name" value="Small_GTPase_Tem1/Spg1"/>
</dbReference>
<keyword evidence="1" id="KW-0547">Nucleotide-binding</keyword>
<dbReference type="PRINTS" id="PR00449">
    <property type="entry name" value="RASTRNSFRMNG"/>
</dbReference>
<dbReference type="SMART" id="SM00174">
    <property type="entry name" value="RHO"/>
    <property type="match status" value="1"/>
</dbReference>
<dbReference type="InterPro" id="IPR027417">
    <property type="entry name" value="P-loop_NTPase"/>
</dbReference>
<dbReference type="InterPro" id="IPR005225">
    <property type="entry name" value="Small_GTP-bd"/>
</dbReference>
<dbReference type="Gene3D" id="3.40.50.300">
    <property type="entry name" value="P-loop containing nucleotide triphosphate hydrolases"/>
    <property type="match status" value="1"/>
</dbReference>
<dbReference type="NCBIfam" id="TIGR00231">
    <property type="entry name" value="small_GTP"/>
    <property type="match status" value="1"/>
</dbReference>
<name>Q868I4_GIAIN</name>
<dbReference type="FunFam" id="3.40.50.300:FF:003074">
    <property type="entry name" value="GTP-binding protein TEM1"/>
    <property type="match status" value="1"/>
</dbReference>